<evidence type="ECO:0000313" key="5">
    <source>
        <dbReference type="EMBL" id="MEK0082305.1"/>
    </source>
</evidence>
<dbReference type="RefSeq" id="WP_418158161.1">
    <property type="nucleotide sequence ID" value="NZ_JBBLZC010000003.1"/>
</dbReference>
<evidence type="ECO:0000256" key="4">
    <source>
        <dbReference type="SAM" id="MobiDB-lite"/>
    </source>
</evidence>
<dbReference type="Gene3D" id="3.30.50.10">
    <property type="entry name" value="Erythroid Transcription Factor GATA-1, subunit A"/>
    <property type="match status" value="1"/>
</dbReference>
<keyword evidence="2 3" id="KW-0862">Zinc</keyword>
<protein>
    <recommendedName>
        <fullName evidence="3">DNA gyrase inhibitor YacG</fullName>
    </recommendedName>
</protein>
<dbReference type="Proteomes" id="UP001375743">
    <property type="component" value="Unassembled WGS sequence"/>
</dbReference>
<feature type="binding site" evidence="3">
    <location>
        <position position="18"/>
    </location>
    <ligand>
        <name>Zn(2+)</name>
        <dbReference type="ChEBI" id="CHEBI:29105"/>
    </ligand>
</feature>
<accession>A0ABU8XPG1</accession>
<reference evidence="5 6" key="1">
    <citation type="submission" date="2024-01" db="EMBL/GenBank/DDBJ databases">
        <title>Multi-omics insights into the function and evolution of sodium benzoate biodegradation pathways in Benzoatithermus flavus gen. nov., sp. nov. from hot spring.</title>
        <authorList>
            <person name="Hu C.-J."/>
            <person name="Li W.-J."/>
        </authorList>
    </citation>
    <scope>NUCLEOTIDE SEQUENCE [LARGE SCALE GENOMIC DNA]</scope>
    <source>
        <strain evidence="5 6">SYSU G07066</strain>
    </source>
</reference>
<dbReference type="Pfam" id="PF03884">
    <property type="entry name" value="YacG"/>
    <property type="match status" value="1"/>
</dbReference>
<dbReference type="InterPro" id="IPR013088">
    <property type="entry name" value="Znf_NHR/GATA"/>
</dbReference>
<feature type="compositionally biased region" description="Basic and acidic residues" evidence="4">
    <location>
        <begin position="11"/>
        <end position="20"/>
    </location>
</feature>
<comment type="subunit">
    <text evidence="3">Interacts with GyrB.</text>
</comment>
<gene>
    <name evidence="3 5" type="primary">yacG</name>
    <name evidence="5" type="ORF">U1T56_04020</name>
</gene>
<dbReference type="InterPro" id="IPR005584">
    <property type="entry name" value="DNA_gyrase_inhibitor_YacG"/>
</dbReference>
<feature type="binding site" evidence="3">
    <location>
        <position position="21"/>
    </location>
    <ligand>
        <name>Zn(2+)</name>
        <dbReference type="ChEBI" id="CHEBI:29105"/>
    </ligand>
</feature>
<feature type="binding site" evidence="3">
    <location>
        <position position="37"/>
    </location>
    <ligand>
        <name>Zn(2+)</name>
        <dbReference type="ChEBI" id="CHEBI:29105"/>
    </ligand>
</feature>
<name>A0ABU8XPG1_9PROT</name>
<feature type="region of interest" description="Disordered" evidence="4">
    <location>
        <begin position="1"/>
        <end position="20"/>
    </location>
</feature>
<comment type="caution">
    <text evidence="5">The sequence shown here is derived from an EMBL/GenBank/DDBJ whole genome shotgun (WGS) entry which is preliminary data.</text>
</comment>
<comment type="cofactor">
    <cofactor evidence="3">
        <name>Zn(2+)</name>
        <dbReference type="ChEBI" id="CHEBI:29105"/>
    </cofactor>
    <text evidence="3">Binds 1 zinc ion.</text>
</comment>
<proteinExistence type="inferred from homology"/>
<dbReference type="SUPFAM" id="SSF57716">
    <property type="entry name" value="Glucocorticoid receptor-like (DNA-binding domain)"/>
    <property type="match status" value="1"/>
</dbReference>
<evidence type="ECO:0000256" key="3">
    <source>
        <dbReference type="HAMAP-Rule" id="MF_00649"/>
    </source>
</evidence>
<comment type="similarity">
    <text evidence="3">Belongs to the DNA gyrase inhibitor YacG family.</text>
</comment>
<keyword evidence="1 3" id="KW-0479">Metal-binding</keyword>
<dbReference type="PANTHER" id="PTHR36150">
    <property type="entry name" value="DNA GYRASE INHIBITOR YACG"/>
    <property type="match status" value="1"/>
</dbReference>
<dbReference type="EMBL" id="JBBLZC010000003">
    <property type="protein sequence ID" value="MEK0082305.1"/>
    <property type="molecule type" value="Genomic_DNA"/>
</dbReference>
<organism evidence="5 6">
    <name type="scientific">Benzoatithermus flavus</name>
    <dbReference type="NCBI Taxonomy" id="3108223"/>
    <lineage>
        <taxon>Bacteria</taxon>
        <taxon>Pseudomonadati</taxon>
        <taxon>Pseudomonadota</taxon>
        <taxon>Alphaproteobacteria</taxon>
        <taxon>Geminicoccales</taxon>
        <taxon>Geminicoccaceae</taxon>
        <taxon>Benzoatithermus</taxon>
    </lineage>
</organism>
<keyword evidence="6" id="KW-1185">Reference proteome</keyword>
<dbReference type="HAMAP" id="MF_00649">
    <property type="entry name" value="DNA_gyrase_inhibitor_YacG"/>
    <property type="match status" value="1"/>
</dbReference>
<evidence type="ECO:0000256" key="2">
    <source>
        <dbReference type="ARBA" id="ARBA00022833"/>
    </source>
</evidence>
<dbReference type="PANTHER" id="PTHR36150:SF1">
    <property type="entry name" value="DNA GYRASE INHIBITOR YACG"/>
    <property type="match status" value="1"/>
</dbReference>
<evidence type="ECO:0000313" key="6">
    <source>
        <dbReference type="Proteomes" id="UP001375743"/>
    </source>
</evidence>
<comment type="function">
    <text evidence="3">Inhibits all the catalytic activities of DNA gyrase by preventing its interaction with DNA. Acts by binding directly to the C-terminal domain of GyrB, which probably disrupts DNA binding by the gyrase.</text>
</comment>
<sequence length="70" mass="7938">MATEPVSGSGENRREPRCPICGRPRDQRFRPFCSARCRDQDLLNWLGGRYAIPAQESEADEDDEVVSPSR</sequence>
<feature type="binding site" evidence="3">
    <location>
        <position position="33"/>
    </location>
    <ligand>
        <name>Zn(2+)</name>
        <dbReference type="ChEBI" id="CHEBI:29105"/>
    </ligand>
</feature>
<evidence type="ECO:0000256" key="1">
    <source>
        <dbReference type="ARBA" id="ARBA00022723"/>
    </source>
</evidence>